<dbReference type="InterPro" id="IPR013079">
    <property type="entry name" value="6Phosfructo_kin"/>
</dbReference>
<keyword evidence="1" id="KW-0547">Nucleotide-binding</keyword>
<keyword evidence="5" id="KW-0418">Kinase</keyword>
<comment type="caution">
    <text evidence="5">The sequence shown here is derived from an EMBL/GenBank/DDBJ whole genome shotgun (WGS) entry which is preliminary data.</text>
</comment>
<proteinExistence type="predicted"/>
<sequence length="376" mass="41534">MSVIRLSNTKASEQSKHPVWNRGQKPAESSTPTSRPLESMSKWMERTADPQVVSREAVVLVLVGLPARGKSFLSGAVVRHLKLLGVRVRSFNAGELRRESGKAGIEASFFSASNAEAKQERERLAMLCCEQLLQWIRAAPAGTSSIGILDATNTTVARRQRVLETCYAAASQANQDNTDAAPLRVIFLESICTDERILKDNYQMKLSNDDYKGTEDSSAALTDFKNRVEAYEAQYEPLQESELDLFSGQNSDVAMPVGSVQIFDGGQKITCCRTGSSLVAAPMISLLHAMHLTRRLILLVPETDEHGRCLPAKDMAKLLTTIEQQEGRTIDVICGTSKHGVKIAQHLSGVKSEWSNTLKQRPRWRTAMVVIMMKMP</sequence>
<organism evidence="5 6">
    <name type="scientific">Symbiodinium microadriaticum</name>
    <name type="common">Dinoflagellate</name>
    <name type="synonym">Zooxanthella microadriatica</name>
    <dbReference type="NCBI Taxonomy" id="2951"/>
    <lineage>
        <taxon>Eukaryota</taxon>
        <taxon>Sar</taxon>
        <taxon>Alveolata</taxon>
        <taxon>Dinophyceae</taxon>
        <taxon>Suessiales</taxon>
        <taxon>Symbiodiniaceae</taxon>
        <taxon>Symbiodinium</taxon>
    </lineage>
</organism>
<dbReference type="Proteomes" id="UP000186817">
    <property type="component" value="Unassembled WGS sequence"/>
</dbReference>
<dbReference type="PANTHER" id="PTHR10606:SF32">
    <property type="entry name" value="6-PHOSPHOFRUCTO-2-KINASE 1"/>
    <property type="match status" value="1"/>
</dbReference>
<name>A0A1Q9E6M4_SYMMI</name>
<dbReference type="InterPro" id="IPR003094">
    <property type="entry name" value="6Pfruct_kin"/>
</dbReference>
<reference evidence="5 6" key="1">
    <citation type="submission" date="2016-02" db="EMBL/GenBank/DDBJ databases">
        <title>Genome analysis of coral dinoflagellate symbionts highlights evolutionary adaptations to a symbiotic lifestyle.</title>
        <authorList>
            <person name="Aranda M."/>
            <person name="Li Y."/>
            <person name="Liew Y.J."/>
            <person name="Baumgarten S."/>
            <person name="Simakov O."/>
            <person name="Wilson M."/>
            <person name="Piel J."/>
            <person name="Ashoor H."/>
            <person name="Bougouffa S."/>
            <person name="Bajic V.B."/>
            <person name="Ryu T."/>
            <person name="Ravasi T."/>
            <person name="Bayer T."/>
            <person name="Micklem G."/>
            <person name="Kim H."/>
            <person name="Bhak J."/>
            <person name="Lajeunesse T.C."/>
            <person name="Voolstra C.R."/>
        </authorList>
    </citation>
    <scope>NUCLEOTIDE SEQUENCE [LARGE SCALE GENOMIC DNA]</scope>
    <source>
        <strain evidence="5 6">CCMP2467</strain>
    </source>
</reference>
<keyword evidence="5" id="KW-0808">Transferase</keyword>
<evidence type="ECO:0000256" key="3">
    <source>
        <dbReference type="SAM" id="MobiDB-lite"/>
    </source>
</evidence>
<dbReference type="GO" id="GO:0006000">
    <property type="term" value="P:fructose metabolic process"/>
    <property type="evidence" value="ECO:0007669"/>
    <property type="project" value="InterPro"/>
</dbReference>
<feature type="region of interest" description="Disordered" evidence="3">
    <location>
        <begin position="1"/>
        <end position="40"/>
    </location>
</feature>
<dbReference type="InterPro" id="IPR027417">
    <property type="entry name" value="P-loop_NTPase"/>
</dbReference>
<dbReference type="GO" id="GO:0003873">
    <property type="term" value="F:6-phosphofructo-2-kinase activity"/>
    <property type="evidence" value="ECO:0007669"/>
    <property type="project" value="InterPro"/>
</dbReference>
<feature type="domain" description="6-phosphofructo-2-kinase" evidence="4">
    <location>
        <begin position="55"/>
        <end position="242"/>
    </location>
</feature>
<feature type="compositionally biased region" description="Polar residues" evidence="3">
    <location>
        <begin position="27"/>
        <end position="36"/>
    </location>
</feature>
<dbReference type="GO" id="GO:0005829">
    <property type="term" value="C:cytosol"/>
    <property type="evidence" value="ECO:0007669"/>
    <property type="project" value="TreeGrafter"/>
</dbReference>
<gene>
    <name evidence="5" type="primary">K02B2.1</name>
    <name evidence="5" type="ORF">AK812_SmicGene14009</name>
</gene>
<evidence type="ECO:0000313" key="5">
    <source>
        <dbReference type="EMBL" id="OLQ03066.1"/>
    </source>
</evidence>
<dbReference type="AlphaFoldDB" id="A0A1Q9E6M4"/>
<dbReference type="OrthoDB" id="267323at2759"/>
<accession>A0A1Q9E6M4</accession>
<dbReference type="SUPFAM" id="SSF52540">
    <property type="entry name" value="P-loop containing nucleoside triphosphate hydrolases"/>
    <property type="match status" value="1"/>
</dbReference>
<feature type="compositionally biased region" description="Polar residues" evidence="3">
    <location>
        <begin position="1"/>
        <end position="12"/>
    </location>
</feature>
<evidence type="ECO:0000259" key="4">
    <source>
        <dbReference type="Pfam" id="PF01591"/>
    </source>
</evidence>
<dbReference type="PANTHER" id="PTHR10606">
    <property type="entry name" value="6-PHOSPHOFRUCTO-2-KINASE/FRUCTOSE-2,6-BISPHOSPHATASE"/>
    <property type="match status" value="1"/>
</dbReference>
<evidence type="ECO:0000313" key="6">
    <source>
        <dbReference type="Proteomes" id="UP000186817"/>
    </source>
</evidence>
<dbReference type="GO" id="GO:0005524">
    <property type="term" value="F:ATP binding"/>
    <property type="evidence" value="ECO:0007669"/>
    <property type="project" value="UniProtKB-KW"/>
</dbReference>
<keyword evidence="6" id="KW-1185">Reference proteome</keyword>
<dbReference type="Pfam" id="PF01591">
    <property type="entry name" value="6PF2K"/>
    <property type="match status" value="1"/>
</dbReference>
<evidence type="ECO:0000256" key="2">
    <source>
        <dbReference type="ARBA" id="ARBA00022840"/>
    </source>
</evidence>
<evidence type="ECO:0000256" key="1">
    <source>
        <dbReference type="ARBA" id="ARBA00022741"/>
    </source>
</evidence>
<dbReference type="OMA" id="PRWRTAM"/>
<dbReference type="Gene3D" id="3.40.50.300">
    <property type="entry name" value="P-loop containing nucleotide triphosphate hydrolases"/>
    <property type="match status" value="1"/>
</dbReference>
<dbReference type="EMBL" id="LSRX01000247">
    <property type="protein sequence ID" value="OLQ03066.1"/>
    <property type="molecule type" value="Genomic_DNA"/>
</dbReference>
<protein>
    <submittedName>
        <fullName evidence="5">Putative 6-phosphofructo-2-kinase/fructose-2,6-bisphosphatase</fullName>
    </submittedName>
</protein>
<dbReference type="GO" id="GO:0006003">
    <property type="term" value="P:fructose 2,6-bisphosphate metabolic process"/>
    <property type="evidence" value="ECO:0007669"/>
    <property type="project" value="InterPro"/>
</dbReference>
<keyword evidence="2" id="KW-0067">ATP-binding</keyword>